<reference evidence="2" key="1">
    <citation type="submission" date="2021-01" db="EMBL/GenBank/DDBJ databases">
        <authorList>
            <consortium name="Genoscope - CEA"/>
            <person name="William W."/>
        </authorList>
    </citation>
    <scope>NUCLEOTIDE SEQUENCE</scope>
</reference>
<keyword evidence="3" id="KW-1185">Reference proteome</keyword>
<proteinExistence type="predicted"/>
<feature type="transmembrane region" description="Helical" evidence="1">
    <location>
        <begin position="99"/>
        <end position="121"/>
    </location>
</feature>
<organism evidence="2 3">
    <name type="scientific">Paramecium pentaurelia</name>
    <dbReference type="NCBI Taxonomy" id="43138"/>
    <lineage>
        <taxon>Eukaryota</taxon>
        <taxon>Sar</taxon>
        <taxon>Alveolata</taxon>
        <taxon>Ciliophora</taxon>
        <taxon>Intramacronucleata</taxon>
        <taxon>Oligohymenophorea</taxon>
        <taxon>Peniculida</taxon>
        <taxon>Parameciidae</taxon>
        <taxon>Paramecium</taxon>
    </lineage>
</organism>
<evidence type="ECO:0000313" key="2">
    <source>
        <dbReference type="EMBL" id="CAD8214131.1"/>
    </source>
</evidence>
<gene>
    <name evidence="2" type="ORF">PPENT_87.1.T1970008</name>
</gene>
<dbReference type="AlphaFoldDB" id="A0A8S1YLD7"/>
<dbReference type="Proteomes" id="UP000689195">
    <property type="component" value="Unassembled WGS sequence"/>
</dbReference>
<dbReference type="EMBL" id="CAJJDO010000197">
    <property type="protein sequence ID" value="CAD8214131.1"/>
    <property type="molecule type" value="Genomic_DNA"/>
</dbReference>
<protein>
    <recommendedName>
        <fullName evidence="4">Transmembrane protein</fullName>
    </recommendedName>
</protein>
<keyword evidence="1" id="KW-0472">Membrane</keyword>
<evidence type="ECO:0008006" key="4">
    <source>
        <dbReference type="Google" id="ProtNLM"/>
    </source>
</evidence>
<keyword evidence="1" id="KW-0812">Transmembrane</keyword>
<keyword evidence="1" id="KW-1133">Transmembrane helix</keyword>
<name>A0A8S1YLD7_9CILI</name>
<sequence>MDKNQIFNSMDKQLQLNKNFIIFADIDVLPDCFAEEQFQLLQLMNSSFKIVYSIQANKPIKSQKQGIYTESKTFLIYTQYSQNISIIALFSSQFKNQHFMLIIFNFIITIKFILNVIQLWLITLITILQERLVHKNTQDVQVTFFILQQNYFNIDIKQSKLI</sequence>
<accession>A0A8S1YLD7</accession>
<comment type="caution">
    <text evidence="2">The sequence shown here is derived from an EMBL/GenBank/DDBJ whole genome shotgun (WGS) entry which is preliminary data.</text>
</comment>
<evidence type="ECO:0000256" key="1">
    <source>
        <dbReference type="SAM" id="Phobius"/>
    </source>
</evidence>
<evidence type="ECO:0000313" key="3">
    <source>
        <dbReference type="Proteomes" id="UP000689195"/>
    </source>
</evidence>